<evidence type="ECO:0000313" key="1">
    <source>
        <dbReference type="EMBL" id="OAG41546.1"/>
    </source>
</evidence>
<keyword evidence="2" id="KW-1185">Reference proteome</keyword>
<dbReference type="EMBL" id="LVKK01000023">
    <property type="protein sequence ID" value="OAG41546.1"/>
    <property type="molecule type" value="Genomic_DNA"/>
</dbReference>
<dbReference type="GeneID" id="34599418"/>
<comment type="caution">
    <text evidence="1">The sequence shown here is derived from an EMBL/GenBank/DDBJ whole genome shotgun (WGS) entry which is preliminary data.</text>
</comment>
<accession>A0A177FCN7</accession>
<reference evidence="1 2" key="1">
    <citation type="submission" date="2016-03" db="EMBL/GenBank/DDBJ databases">
        <title>Draft genome sequence of the Fonsecaea monophora CBS 269.37.</title>
        <authorList>
            <person name="Bombassaro A."/>
            <person name="Vinicius W.A."/>
            <person name="De Hoog S."/>
            <person name="Sun J."/>
            <person name="Souza E.M."/>
            <person name="Raittz R.T."/>
            <person name="Costa F."/>
            <person name="Leao A.C."/>
            <person name="Tadra-Sfeir M.Z."/>
            <person name="Baura V."/>
            <person name="Balsanelli E."/>
            <person name="Pedrosa F.O."/>
            <person name="Moreno L.F."/>
            <person name="Steffens M.B."/>
            <person name="Xi L."/>
            <person name="Bocca A.L."/>
            <person name="Felipe M.S."/>
            <person name="Teixeira M."/>
            <person name="Telles Filho F.Q."/>
            <person name="Azevedo C.M."/>
            <person name="Gomes R."/>
            <person name="Vicente V.A."/>
        </authorList>
    </citation>
    <scope>NUCLEOTIDE SEQUENCE [LARGE SCALE GENOMIC DNA]</scope>
    <source>
        <strain evidence="1 2">CBS 269.37</strain>
    </source>
</reference>
<dbReference type="Proteomes" id="UP000077002">
    <property type="component" value="Unassembled WGS sequence"/>
</dbReference>
<dbReference type="AlphaFoldDB" id="A0A177FCN7"/>
<sequence length="126" mass="13952">MAKTNTRWVRKAKGKIEPDDRMEKTLFGVTQADRVAVSQLPRLVAVSQCATRLGTEEQVLMTIPTLNHTFAPQTAIARVTHGVHAAHPCEVQLTVARAELSLVCQPVGKHVTVYDSDLQQQQQQPE</sequence>
<evidence type="ECO:0000313" key="2">
    <source>
        <dbReference type="Proteomes" id="UP000077002"/>
    </source>
</evidence>
<gene>
    <name evidence="1" type="ORF">AYO21_04248</name>
</gene>
<protein>
    <submittedName>
        <fullName evidence="1">Uncharacterized protein</fullName>
    </submittedName>
</protein>
<organism evidence="1 2">
    <name type="scientific">Fonsecaea monophora</name>
    <dbReference type="NCBI Taxonomy" id="254056"/>
    <lineage>
        <taxon>Eukaryota</taxon>
        <taxon>Fungi</taxon>
        <taxon>Dikarya</taxon>
        <taxon>Ascomycota</taxon>
        <taxon>Pezizomycotina</taxon>
        <taxon>Eurotiomycetes</taxon>
        <taxon>Chaetothyriomycetidae</taxon>
        <taxon>Chaetothyriales</taxon>
        <taxon>Herpotrichiellaceae</taxon>
        <taxon>Fonsecaea</taxon>
    </lineage>
</organism>
<proteinExistence type="predicted"/>
<name>A0A177FCN7_9EURO</name>
<dbReference type="RefSeq" id="XP_022513498.1">
    <property type="nucleotide sequence ID" value="XM_022654221.1"/>
</dbReference>